<dbReference type="InterPro" id="IPR046600">
    <property type="entry name" value="DUF6659"/>
</dbReference>
<protein>
    <recommendedName>
        <fullName evidence="3">Roadblock/LAMTOR2 domain-containing protein</fullName>
    </recommendedName>
</protein>
<reference evidence="1 2" key="1">
    <citation type="journal article" date="2012" name="J. Bacteriol.">
        <title>Draft Genome Sequence of an Ammonia-Oxidizing Archaeon, "Candidatus Nitrosopumilus sediminis" AR2, from Svalbard in the Arctic Circle.</title>
        <authorList>
            <person name="Park S.J."/>
            <person name="Kim J.G."/>
            <person name="Jung M.Y."/>
            <person name="Kim S.J."/>
            <person name="Cha I.T."/>
            <person name="Ghai R."/>
            <person name="Martin-Cuadrado A.B."/>
            <person name="Rodriguez-Valera F."/>
            <person name="Rhee S.K."/>
        </authorList>
    </citation>
    <scope>NUCLEOTIDE SEQUENCE [LARGE SCALE GENOMIC DNA]</scope>
    <source>
        <strain evidence="1 2">AR2</strain>
    </source>
</reference>
<evidence type="ECO:0008006" key="3">
    <source>
        <dbReference type="Google" id="ProtNLM"/>
    </source>
</evidence>
<dbReference type="RefSeq" id="WP_014964453.1">
    <property type="nucleotide sequence ID" value="NC_018656.1"/>
</dbReference>
<dbReference type="EMBL" id="CP003843">
    <property type="protein sequence ID" value="AFS82081.1"/>
    <property type="molecule type" value="Genomic_DNA"/>
</dbReference>
<accession>K0BCI2</accession>
<dbReference type="HOGENOM" id="CLU_128582_0_0_2"/>
<name>K0BCI2_9ARCH</name>
<dbReference type="KEGG" id="nir:NSED_01345"/>
<evidence type="ECO:0000313" key="2">
    <source>
        <dbReference type="Proteomes" id="UP000006100"/>
    </source>
</evidence>
<dbReference type="PATRIC" id="fig|1229909.8.peg.282"/>
<sequence>MSSQISLTSVSHACDTLLANQSIRSICIIDPLGNLIFEKNQKNKIFPLTDKNSQSLFIQSVLDVALKKDFDEQIGLLKYNVSYRDKMNFITIPIFGFVVLISVDPHENCELIANTAIKIYEIIFKNFSHSDS</sequence>
<dbReference type="Proteomes" id="UP000006100">
    <property type="component" value="Chromosome"/>
</dbReference>
<keyword evidence="2" id="KW-1185">Reference proteome</keyword>
<evidence type="ECO:0000313" key="1">
    <source>
        <dbReference type="EMBL" id="AFS82081.1"/>
    </source>
</evidence>
<dbReference type="Pfam" id="PF20364">
    <property type="entry name" value="DUF6659"/>
    <property type="match status" value="1"/>
</dbReference>
<proteinExistence type="predicted"/>
<dbReference type="GeneID" id="13697285"/>
<dbReference type="OrthoDB" id="10516at2157"/>
<dbReference type="AlphaFoldDB" id="K0BCI2"/>
<gene>
    <name evidence="1" type="ORF">NSED_01345</name>
</gene>
<dbReference type="eggNOG" id="arCOG08684">
    <property type="taxonomic scope" value="Archaea"/>
</dbReference>
<organism evidence="1 2">
    <name type="scientific">Candidatus Nitrosopumilus sediminis</name>
    <dbReference type="NCBI Taxonomy" id="1229909"/>
    <lineage>
        <taxon>Archaea</taxon>
        <taxon>Nitrososphaerota</taxon>
        <taxon>Nitrososphaeria</taxon>
        <taxon>Nitrosopumilales</taxon>
        <taxon>Nitrosopumilaceae</taxon>
        <taxon>Nitrosopumilus</taxon>
    </lineage>
</organism>